<reference evidence="11 12" key="1">
    <citation type="submission" date="2015-04" db="EMBL/GenBank/DDBJ databases">
        <title>Complete Genome Sequence of Kosmotoga pacifica SLHLJ1.</title>
        <authorList>
            <person name="Jiang L.J."/>
            <person name="Shao Z.Z."/>
            <person name="Jebbar M."/>
        </authorList>
    </citation>
    <scope>NUCLEOTIDE SEQUENCE [LARGE SCALE GENOMIC DNA]</scope>
    <source>
        <strain evidence="11 12">SLHLJ1</strain>
    </source>
</reference>
<dbReference type="AlphaFoldDB" id="A0A0G2ZGS1"/>
<comment type="subcellular location">
    <subcellularLocation>
        <location evidence="9">Cytoplasm</location>
    </subcellularLocation>
</comment>
<evidence type="ECO:0000256" key="1">
    <source>
        <dbReference type="ARBA" id="ARBA00005790"/>
    </source>
</evidence>
<dbReference type="GO" id="GO:0005829">
    <property type="term" value="C:cytosol"/>
    <property type="evidence" value="ECO:0007669"/>
    <property type="project" value="TreeGrafter"/>
</dbReference>
<dbReference type="GO" id="GO:0005524">
    <property type="term" value="F:ATP binding"/>
    <property type="evidence" value="ECO:0007669"/>
    <property type="project" value="UniProtKB-UniRule"/>
</dbReference>
<evidence type="ECO:0000256" key="8">
    <source>
        <dbReference type="ARBA" id="ARBA00030128"/>
    </source>
</evidence>
<dbReference type="InterPro" id="IPR008144">
    <property type="entry name" value="Guanylate_kin-like_dom"/>
</dbReference>
<evidence type="ECO:0000256" key="5">
    <source>
        <dbReference type="ARBA" id="ARBA00022741"/>
    </source>
</evidence>
<dbReference type="NCBIfam" id="TIGR03263">
    <property type="entry name" value="guanyl_kin"/>
    <property type="match status" value="1"/>
</dbReference>
<keyword evidence="5 9" id="KW-0547">Nucleotide-binding</keyword>
<dbReference type="PROSITE" id="PS50052">
    <property type="entry name" value="GUANYLATE_KINASE_2"/>
    <property type="match status" value="1"/>
</dbReference>
<organism evidence="11 12">
    <name type="scientific">Kosmotoga pacifica</name>
    <dbReference type="NCBI Taxonomy" id="1330330"/>
    <lineage>
        <taxon>Bacteria</taxon>
        <taxon>Thermotogati</taxon>
        <taxon>Thermotogota</taxon>
        <taxon>Thermotogae</taxon>
        <taxon>Kosmotogales</taxon>
        <taxon>Kosmotogaceae</taxon>
        <taxon>Kosmotoga</taxon>
    </lineage>
</organism>
<dbReference type="PATRIC" id="fig|1330330.3.peg.1834"/>
<dbReference type="SUPFAM" id="SSF52540">
    <property type="entry name" value="P-loop containing nucleoside triphosphate hydrolases"/>
    <property type="match status" value="1"/>
</dbReference>
<proteinExistence type="inferred from homology"/>
<dbReference type="PANTHER" id="PTHR23117:SF13">
    <property type="entry name" value="GUANYLATE KINASE"/>
    <property type="match status" value="1"/>
</dbReference>
<evidence type="ECO:0000256" key="9">
    <source>
        <dbReference type="HAMAP-Rule" id="MF_00328"/>
    </source>
</evidence>
<evidence type="ECO:0000313" key="12">
    <source>
        <dbReference type="Proteomes" id="UP000035159"/>
    </source>
</evidence>
<dbReference type="STRING" id="1330330.IX53_09015"/>
<evidence type="ECO:0000313" key="11">
    <source>
        <dbReference type="EMBL" id="AKI97938.1"/>
    </source>
</evidence>
<keyword evidence="9" id="KW-0963">Cytoplasm</keyword>
<evidence type="ECO:0000256" key="7">
    <source>
        <dbReference type="ARBA" id="ARBA00022840"/>
    </source>
</evidence>
<gene>
    <name evidence="9" type="primary">gmk</name>
    <name evidence="11" type="ORF">IX53_09015</name>
</gene>
<feature type="binding site" evidence="9">
    <location>
        <begin position="10"/>
        <end position="17"/>
    </location>
    <ligand>
        <name>ATP</name>
        <dbReference type="ChEBI" id="CHEBI:30616"/>
    </ligand>
</feature>
<comment type="similarity">
    <text evidence="1 9">Belongs to the guanylate kinase family.</text>
</comment>
<dbReference type="GO" id="GO:0004385">
    <property type="term" value="F:GMP kinase activity"/>
    <property type="evidence" value="ECO:0007669"/>
    <property type="project" value="UniProtKB-UniRule"/>
</dbReference>
<dbReference type="HAMAP" id="MF_00328">
    <property type="entry name" value="Guanylate_kinase"/>
    <property type="match status" value="1"/>
</dbReference>
<evidence type="ECO:0000256" key="3">
    <source>
        <dbReference type="ARBA" id="ARBA00016296"/>
    </source>
</evidence>
<dbReference type="InterPro" id="IPR027417">
    <property type="entry name" value="P-loop_NTPase"/>
</dbReference>
<feature type="domain" description="Guanylate kinase-like" evidence="10">
    <location>
        <begin position="3"/>
        <end position="181"/>
    </location>
</feature>
<dbReference type="InterPro" id="IPR008145">
    <property type="entry name" value="GK/Ca_channel_bsu"/>
</dbReference>
<dbReference type="Gene3D" id="3.40.50.300">
    <property type="entry name" value="P-loop containing nucleotide triphosphate hydrolases"/>
    <property type="match status" value="1"/>
</dbReference>
<comment type="function">
    <text evidence="9">Essential for recycling GMP and indirectly, cGMP.</text>
</comment>
<accession>A0A0G2ZGS1</accession>
<keyword evidence="6 9" id="KW-0418">Kinase</keyword>
<keyword evidence="12" id="KW-1185">Reference proteome</keyword>
<dbReference type="SMART" id="SM00072">
    <property type="entry name" value="GuKc"/>
    <property type="match status" value="1"/>
</dbReference>
<dbReference type="KEGG" id="kpf:IX53_09015"/>
<dbReference type="EMBL" id="CP011232">
    <property type="protein sequence ID" value="AKI97938.1"/>
    <property type="molecule type" value="Genomic_DNA"/>
</dbReference>
<dbReference type="Gene3D" id="3.30.63.10">
    <property type="entry name" value="Guanylate Kinase phosphate binding domain"/>
    <property type="match status" value="1"/>
</dbReference>
<dbReference type="InterPro" id="IPR017665">
    <property type="entry name" value="Guanylate_kinase"/>
</dbReference>
<dbReference type="Proteomes" id="UP000035159">
    <property type="component" value="Chromosome"/>
</dbReference>
<evidence type="ECO:0000256" key="6">
    <source>
        <dbReference type="ARBA" id="ARBA00022777"/>
    </source>
</evidence>
<dbReference type="EC" id="2.7.4.8" evidence="2 9"/>
<evidence type="ECO:0000256" key="2">
    <source>
        <dbReference type="ARBA" id="ARBA00012961"/>
    </source>
</evidence>
<keyword evidence="4 9" id="KW-0808">Transferase</keyword>
<keyword evidence="7 9" id="KW-0067">ATP-binding</keyword>
<comment type="catalytic activity">
    <reaction evidence="9">
        <text>GMP + ATP = GDP + ADP</text>
        <dbReference type="Rhea" id="RHEA:20780"/>
        <dbReference type="ChEBI" id="CHEBI:30616"/>
        <dbReference type="ChEBI" id="CHEBI:58115"/>
        <dbReference type="ChEBI" id="CHEBI:58189"/>
        <dbReference type="ChEBI" id="CHEBI:456216"/>
        <dbReference type="EC" id="2.7.4.8"/>
    </reaction>
</comment>
<protein>
    <recommendedName>
        <fullName evidence="3 9">Guanylate kinase</fullName>
        <ecNumber evidence="2 9">2.7.4.8</ecNumber>
    </recommendedName>
    <alternativeName>
        <fullName evidence="8 9">GMP kinase</fullName>
    </alternativeName>
</protein>
<name>A0A0G2ZGS1_9BACT</name>
<evidence type="ECO:0000259" key="10">
    <source>
        <dbReference type="PROSITE" id="PS50052"/>
    </source>
</evidence>
<dbReference type="Pfam" id="PF00625">
    <property type="entry name" value="Guanylate_kin"/>
    <property type="match status" value="1"/>
</dbReference>
<dbReference type="PROSITE" id="PS00856">
    <property type="entry name" value="GUANYLATE_KINASE_1"/>
    <property type="match status" value="1"/>
</dbReference>
<dbReference type="PANTHER" id="PTHR23117">
    <property type="entry name" value="GUANYLATE KINASE-RELATED"/>
    <property type="match status" value="1"/>
</dbReference>
<evidence type="ECO:0000256" key="4">
    <source>
        <dbReference type="ARBA" id="ARBA00022679"/>
    </source>
</evidence>
<dbReference type="RefSeq" id="WP_047755073.1">
    <property type="nucleotide sequence ID" value="NZ_CAJUHA010000018.1"/>
</dbReference>
<sequence>MRGTIFVVSGPSGAGKTSILKEVLRKIPNLEFSISYTTRPKRPGEKHGEDYFFVTEEEFKDLINADEFLEWAEVHGYLYGTSKAFITEKLERGINLILDIDVQGALAVMKRMPEVATIFISPPSFEELKKRLISRGTESERDLKRRLKDARWEFSHIIDFQYLIVNRSVKESVRQLEAVIIAEQLKIDRIKDHMGMEEILRGV</sequence>
<dbReference type="InterPro" id="IPR020590">
    <property type="entry name" value="Guanylate_kinase_CS"/>
</dbReference>
<dbReference type="CDD" id="cd00071">
    <property type="entry name" value="GMPK"/>
    <property type="match status" value="1"/>
</dbReference>
<dbReference type="OrthoDB" id="9808150at2"/>
<dbReference type="FunFam" id="3.30.63.10:FF:000002">
    <property type="entry name" value="Guanylate kinase 1"/>
    <property type="match status" value="1"/>
</dbReference>